<dbReference type="Proteomes" id="UP001215712">
    <property type="component" value="Unassembled WGS sequence"/>
</dbReference>
<comment type="caution">
    <text evidence="9">The sequence shown here is derived from an EMBL/GenBank/DDBJ whole genome shotgun (WGS) entry which is preliminary data.</text>
</comment>
<dbReference type="PANTHER" id="PTHR24223:SF404">
    <property type="entry name" value="ABC MULTIDRUG TRANSPORTER (EUROFUNG)-RELATED"/>
    <property type="match status" value="1"/>
</dbReference>
<accession>A0AAD6MTI7</accession>
<evidence type="ECO:0000313" key="9">
    <source>
        <dbReference type="EMBL" id="KAJ5716095.1"/>
    </source>
</evidence>
<dbReference type="InterPro" id="IPR003593">
    <property type="entry name" value="AAA+_ATPase"/>
</dbReference>
<dbReference type="GO" id="GO:0016020">
    <property type="term" value="C:membrane"/>
    <property type="evidence" value="ECO:0007669"/>
    <property type="project" value="UniProtKB-SubCell"/>
</dbReference>
<evidence type="ECO:0000256" key="5">
    <source>
        <dbReference type="ARBA" id="ARBA00022989"/>
    </source>
</evidence>
<reference evidence="9" key="1">
    <citation type="journal article" date="2023" name="IMA Fungus">
        <title>Comparative genomic study of the Penicillium genus elucidates a diverse pangenome and 15 lateral gene transfer events.</title>
        <authorList>
            <person name="Petersen C."/>
            <person name="Sorensen T."/>
            <person name="Nielsen M.R."/>
            <person name="Sondergaard T.E."/>
            <person name="Sorensen J.L."/>
            <person name="Fitzpatrick D.A."/>
            <person name="Frisvad J.C."/>
            <person name="Nielsen K.L."/>
        </authorList>
    </citation>
    <scope>NUCLEOTIDE SEQUENCE</scope>
    <source>
        <strain evidence="9">IBT 17514</strain>
    </source>
</reference>
<dbReference type="InterPro" id="IPR017871">
    <property type="entry name" value="ABC_transporter-like_CS"/>
</dbReference>
<feature type="transmembrane region" description="Helical" evidence="7">
    <location>
        <begin position="44"/>
        <end position="74"/>
    </location>
</feature>
<dbReference type="PROSITE" id="PS00211">
    <property type="entry name" value="ABC_TRANSPORTER_1"/>
    <property type="match status" value="1"/>
</dbReference>
<dbReference type="PANTHER" id="PTHR24223">
    <property type="entry name" value="ATP-BINDING CASSETTE SUB-FAMILY C"/>
    <property type="match status" value="1"/>
</dbReference>
<evidence type="ECO:0000256" key="6">
    <source>
        <dbReference type="ARBA" id="ARBA00023136"/>
    </source>
</evidence>
<dbReference type="GO" id="GO:0003697">
    <property type="term" value="F:single-stranded DNA binding"/>
    <property type="evidence" value="ECO:0007669"/>
    <property type="project" value="InterPro"/>
</dbReference>
<gene>
    <name evidence="9" type="ORF">N7493_008006</name>
</gene>
<dbReference type="Gene3D" id="3.40.50.300">
    <property type="entry name" value="P-loop containing nucleotide triphosphate hydrolases"/>
    <property type="match status" value="1"/>
</dbReference>
<dbReference type="AlphaFoldDB" id="A0AAD6MTI7"/>
<keyword evidence="6 7" id="KW-0472">Membrane</keyword>
<dbReference type="GO" id="GO:0042626">
    <property type="term" value="F:ATPase-coupled transmembrane transporter activity"/>
    <property type="evidence" value="ECO:0007669"/>
    <property type="project" value="TreeGrafter"/>
</dbReference>
<keyword evidence="3" id="KW-0547">Nucleotide-binding</keyword>
<keyword evidence="10" id="KW-1185">Reference proteome</keyword>
<dbReference type="PROSITE" id="PS00618">
    <property type="entry name" value="RECF_2"/>
    <property type="match status" value="1"/>
</dbReference>
<evidence type="ECO:0000256" key="3">
    <source>
        <dbReference type="ARBA" id="ARBA00022741"/>
    </source>
</evidence>
<dbReference type="SMART" id="SM00382">
    <property type="entry name" value="AAA"/>
    <property type="match status" value="1"/>
</dbReference>
<dbReference type="GO" id="GO:0016887">
    <property type="term" value="F:ATP hydrolysis activity"/>
    <property type="evidence" value="ECO:0007669"/>
    <property type="project" value="InterPro"/>
</dbReference>
<evidence type="ECO:0000256" key="4">
    <source>
        <dbReference type="ARBA" id="ARBA00022840"/>
    </source>
</evidence>
<comment type="subcellular location">
    <subcellularLocation>
        <location evidence="1">Membrane</location>
        <topology evidence="1">Multi-pass membrane protein</topology>
    </subcellularLocation>
</comment>
<dbReference type="InterPro" id="IPR003439">
    <property type="entry name" value="ABC_transporter-like_ATP-bd"/>
</dbReference>
<keyword evidence="5 7" id="KW-1133">Transmembrane helix</keyword>
<dbReference type="PROSITE" id="PS50893">
    <property type="entry name" value="ABC_TRANSPORTER_2"/>
    <property type="match status" value="1"/>
</dbReference>
<evidence type="ECO:0000256" key="1">
    <source>
        <dbReference type="ARBA" id="ARBA00004141"/>
    </source>
</evidence>
<sequence length="544" mass="59893">MGWSTIISVSDMPEVDENLQGDVARLKLQKFWEKSKGTHRLMKAVFCAYLLLALSGVLPRLMLCGFTFCQPGLITSTVDYFSGDAESKPKEYGQALIGAFLIVYMGIALSTSVYWRQTYRLTAMIRAGLISSLTNCEQLQVLARNMGLDRRGRHSTLSITTADWTLMYSACNNLSCMRIWFGSDICKNWTSTKGLGRKSRRTDSCHFLYAERYEIGPNPGAKPCVLRTYHQVASGRAENFYSISQVIGLDTNIPTDLAPYATFAVYAIISLVRNDQSLATSQAFTSLSLISLMTSPLLSFVQAAPSFTESFGCFERIETYLEKPANSSSHEQPFGLTGAELTQPEYPDKPSTPPHVVSIKNADISWQSDSKPVLQNLSLTTSKGITMITGPVGSGKSALIKCLLGEMTVRKGSVNTDFGNVAYCPQIPWILDDTFRHNIIGSTTFDEKRYDFVISSCGLIDDFQSIPGGDMHVVGSNGASLSGGQKQRVALARAVYSRLPVIILDDIFNGLDSKRTSDISSKLFAENGYFRTANKNVIMVTHTD</sequence>
<dbReference type="InterPro" id="IPR050173">
    <property type="entry name" value="ABC_transporter_C-like"/>
</dbReference>
<protein>
    <recommendedName>
        <fullName evidence="8">ABC transporter domain-containing protein</fullName>
    </recommendedName>
</protein>
<dbReference type="GO" id="GO:0005524">
    <property type="term" value="F:ATP binding"/>
    <property type="evidence" value="ECO:0007669"/>
    <property type="project" value="UniProtKB-KW"/>
</dbReference>
<evidence type="ECO:0000256" key="7">
    <source>
        <dbReference type="SAM" id="Phobius"/>
    </source>
</evidence>
<dbReference type="InterPro" id="IPR018078">
    <property type="entry name" value="DNA-binding_RecF_CS"/>
</dbReference>
<name>A0AAD6MTI7_9EURO</name>
<evidence type="ECO:0000313" key="10">
    <source>
        <dbReference type="Proteomes" id="UP001215712"/>
    </source>
</evidence>
<dbReference type="InterPro" id="IPR036640">
    <property type="entry name" value="ABC1_TM_sf"/>
</dbReference>
<keyword evidence="2 7" id="KW-0812">Transmembrane</keyword>
<dbReference type="SUPFAM" id="SSF52540">
    <property type="entry name" value="P-loop containing nucleoside triphosphate hydrolases"/>
    <property type="match status" value="1"/>
</dbReference>
<organism evidence="9 10">
    <name type="scientific">Penicillium malachiteum</name>
    <dbReference type="NCBI Taxonomy" id="1324776"/>
    <lineage>
        <taxon>Eukaryota</taxon>
        <taxon>Fungi</taxon>
        <taxon>Dikarya</taxon>
        <taxon>Ascomycota</taxon>
        <taxon>Pezizomycotina</taxon>
        <taxon>Eurotiomycetes</taxon>
        <taxon>Eurotiomycetidae</taxon>
        <taxon>Eurotiales</taxon>
        <taxon>Aspergillaceae</taxon>
        <taxon>Penicillium</taxon>
    </lineage>
</organism>
<feature type="transmembrane region" description="Helical" evidence="7">
    <location>
        <begin position="94"/>
        <end position="115"/>
    </location>
</feature>
<dbReference type="EMBL" id="JAQJAN010000012">
    <property type="protein sequence ID" value="KAJ5716095.1"/>
    <property type="molecule type" value="Genomic_DNA"/>
</dbReference>
<dbReference type="GO" id="GO:0006281">
    <property type="term" value="P:DNA repair"/>
    <property type="evidence" value="ECO:0007669"/>
    <property type="project" value="InterPro"/>
</dbReference>
<keyword evidence="4" id="KW-0067">ATP-binding</keyword>
<dbReference type="Gene3D" id="1.20.1560.10">
    <property type="entry name" value="ABC transporter type 1, transmembrane domain"/>
    <property type="match status" value="1"/>
</dbReference>
<reference evidence="9" key="2">
    <citation type="submission" date="2023-01" db="EMBL/GenBank/DDBJ databases">
        <authorList>
            <person name="Petersen C."/>
        </authorList>
    </citation>
    <scope>NUCLEOTIDE SEQUENCE</scope>
    <source>
        <strain evidence="9">IBT 17514</strain>
    </source>
</reference>
<evidence type="ECO:0000256" key="2">
    <source>
        <dbReference type="ARBA" id="ARBA00022692"/>
    </source>
</evidence>
<evidence type="ECO:0000259" key="8">
    <source>
        <dbReference type="PROSITE" id="PS50893"/>
    </source>
</evidence>
<proteinExistence type="predicted"/>
<feature type="domain" description="ABC transporter" evidence="8">
    <location>
        <begin position="359"/>
        <end position="543"/>
    </location>
</feature>
<dbReference type="Pfam" id="PF00005">
    <property type="entry name" value="ABC_tran"/>
    <property type="match status" value="1"/>
</dbReference>
<dbReference type="InterPro" id="IPR027417">
    <property type="entry name" value="P-loop_NTPase"/>
</dbReference>